<organism evidence="2 3">
    <name type="scientific">Paramagnetospirillum magnetotacticum MS-1</name>
    <dbReference type="NCBI Taxonomy" id="272627"/>
    <lineage>
        <taxon>Bacteria</taxon>
        <taxon>Pseudomonadati</taxon>
        <taxon>Pseudomonadota</taxon>
        <taxon>Alphaproteobacteria</taxon>
        <taxon>Rhodospirillales</taxon>
        <taxon>Magnetospirillaceae</taxon>
        <taxon>Paramagnetospirillum</taxon>
    </lineage>
</organism>
<comment type="caution">
    <text evidence="2">The sequence shown here is derived from an EMBL/GenBank/DDBJ whole genome shotgun (WGS) entry which is preliminary data.</text>
</comment>
<dbReference type="Gene3D" id="1.10.10.10">
    <property type="entry name" value="Winged helix-like DNA-binding domain superfamily/Winged helix DNA-binding domain"/>
    <property type="match status" value="1"/>
</dbReference>
<protein>
    <recommendedName>
        <fullName evidence="1">Transcriptional regulator HTH-type FeoC domain-containing protein</fullName>
    </recommendedName>
</protein>
<dbReference type="STRING" id="272627.CCC_02074"/>
<accession>A0A0C2YFX3</accession>
<keyword evidence="3" id="KW-1185">Reference proteome</keyword>
<sequence>MTLVEVKAYLMERHRAGLGEIATHFDTSPDTVRQMLAQWIAKGKVRQVDNGSCAAGCHCAIRHDEIYEWVG</sequence>
<dbReference type="InterPro" id="IPR036390">
    <property type="entry name" value="WH_DNA-bd_sf"/>
</dbReference>
<dbReference type="AlphaFoldDB" id="A0A0C2YFX3"/>
<evidence type="ECO:0000259" key="1">
    <source>
        <dbReference type="Pfam" id="PF09012"/>
    </source>
</evidence>
<gene>
    <name evidence="2" type="ORF">CCC_02074</name>
</gene>
<dbReference type="EMBL" id="JXSL01000027">
    <property type="protein sequence ID" value="KIL98624.1"/>
    <property type="molecule type" value="Genomic_DNA"/>
</dbReference>
<dbReference type="OrthoDB" id="467062at2"/>
<reference evidence="2 3" key="1">
    <citation type="submission" date="2015-01" db="EMBL/GenBank/DDBJ databases">
        <title>Genome Sequence of Magnetospirillum magnetotacticum Strain MS-1.</title>
        <authorList>
            <person name="Marinov G.K."/>
            <person name="Smalley M.D."/>
            <person name="DeSalvo G."/>
        </authorList>
    </citation>
    <scope>NUCLEOTIDE SEQUENCE [LARGE SCALE GENOMIC DNA]</scope>
    <source>
        <strain evidence="2 3">MS-1</strain>
    </source>
</reference>
<dbReference type="SUPFAM" id="SSF46785">
    <property type="entry name" value="Winged helix' DNA-binding domain"/>
    <property type="match status" value="1"/>
</dbReference>
<name>A0A0C2YFX3_PARME</name>
<feature type="domain" description="Transcriptional regulator HTH-type FeoC" evidence="1">
    <location>
        <begin position="2"/>
        <end position="68"/>
    </location>
</feature>
<proteinExistence type="predicted"/>
<dbReference type="Proteomes" id="UP000031971">
    <property type="component" value="Unassembled WGS sequence"/>
</dbReference>
<evidence type="ECO:0000313" key="3">
    <source>
        <dbReference type="Proteomes" id="UP000031971"/>
    </source>
</evidence>
<dbReference type="InterPro" id="IPR015102">
    <property type="entry name" value="Tscrpt_reg_HTH_FeoC"/>
</dbReference>
<dbReference type="InterPro" id="IPR036388">
    <property type="entry name" value="WH-like_DNA-bd_sf"/>
</dbReference>
<dbReference type="RefSeq" id="WP_009867244.1">
    <property type="nucleotide sequence ID" value="NZ_JXSL01000027.1"/>
</dbReference>
<dbReference type="Pfam" id="PF09012">
    <property type="entry name" value="FeoC"/>
    <property type="match status" value="1"/>
</dbReference>
<evidence type="ECO:0000313" key="2">
    <source>
        <dbReference type="EMBL" id="KIL98624.1"/>
    </source>
</evidence>